<protein>
    <submittedName>
        <fullName evidence="1">Uncharacterized protein</fullName>
    </submittedName>
</protein>
<evidence type="ECO:0000313" key="1">
    <source>
        <dbReference type="EMBL" id="MQN10668.1"/>
    </source>
</evidence>
<dbReference type="RefSeq" id="WP_153080695.1">
    <property type="nucleotide sequence ID" value="NZ_DAWERD010000025.1"/>
</dbReference>
<accession>A0A5P0WE59</accession>
<organism evidence="1 2">
    <name type="scientific">Segatella copri</name>
    <dbReference type="NCBI Taxonomy" id="165179"/>
    <lineage>
        <taxon>Bacteria</taxon>
        <taxon>Pseudomonadati</taxon>
        <taxon>Bacteroidota</taxon>
        <taxon>Bacteroidia</taxon>
        <taxon>Bacteroidales</taxon>
        <taxon>Prevotellaceae</taxon>
        <taxon>Segatella</taxon>
    </lineage>
</organism>
<evidence type="ECO:0000313" key="2">
    <source>
        <dbReference type="Proteomes" id="UP000406735"/>
    </source>
</evidence>
<sequence length="95" mass="10943">MEEKKYHIDESKVAGDKVCEPSPAYASVASESVSHHVIDSGIEQEDEIPVLKNHFSYEGLLDSLDYCETIKDDSSKWESVDAFNERLYEEFPWLR</sequence>
<dbReference type="AlphaFoldDB" id="A0A5P0WE59"/>
<comment type="caution">
    <text evidence="1">The sequence shown here is derived from an EMBL/GenBank/DDBJ whole genome shotgun (WGS) entry which is preliminary data.</text>
</comment>
<gene>
    <name evidence="1" type="ORF">F7D97_12225</name>
</gene>
<reference evidence="1 2" key="1">
    <citation type="submission" date="2019-09" db="EMBL/GenBank/DDBJ databases">
        <title>Distinct polysaccharide growth profiles of human intestinal Prevotella copri isolates.</title>
        <authorList>
            <person name="Fehlner-Peach H."/>
            <person name="Magnabosco C."/>
            <person name="Raghavan V."/>
            <person name="Scher J.U."/>
            <person name="Tett A."/>
            <person name="Cox L.M."/>
            <person name="Gottsegen C."/>
            <person name="Watters A."/>
            <person name="Wiltshire- Gordon J.D."/>
            <person name="Segata N."/>
            <person name="Bonneau R."/>
            <person name="Littman D.R."/>
        </authorList>
    </citation>
    <scope>NUCLEOTIDE SEQUENCE [LARGE SCALE GENOMIC DNA]</scope>
    <source>
        <strain evidence="2">iK21513</strain>
    </source>
</reference>
<proteinExistence type="predicted"/>
<dbReference type="EMBL" id="VZCY01000099">
    <property type="protein sequence ID" value="MQN10668.1"/>
    <property type="molecule type" value="Genomic_DNA"/>
</dbReference>
<name>A0A5P0WE59_9BACT</name>
<dbReference type="Proteomes" id="UP000406735">
    <property type="component" value="Unassembled WGS sequence"/>
</dbReference>